<dbReference type="InterPro" id="IPR012334">
    <property type="entry name" value="Pectin_lyas_fold"/>
</dbReference>
<sequence length="339" mass="38623">MIKSKLVKLTATLALCLLNFFVSAKEYALTPSDMSAAKKAKAGDILWLSAGIYSQKLLLSNLKGTAAKPIIIQAIPGEKVLFDGTDDLSGDWQVLSADMPEGKMIQEAQWEKLKGKLYCKKLDAPIYGLIYKGRLMSQARWPNARWDDPWRLDRYFVLRRAEDTSIKGTIYDGLSTDNTLEESSKWLHYDRSQCRHRDEMLGDTDISYQGAVAVMSYTWGSWASKVTSHQAGDNDFNYDINFEKSGTIKKEALTFLNKRVGWEKGKGKFRKSGHAGIQFFLMGLPALDIEEEWWYDKKSGVLYFISPQGENPDKGQIRGKRRDYIFEARHCQYLHIKGI</sequence>
<comment type="caution">
    <text evidence="2">The sequence shown here is derived from an EMBL/GenBank/DDBJ whole genome shotgun (WGS) entry which is preliminary data.</text>
</comment>
<dbReference type="EMBL" id="JAENRR010000017">
    <property type="protein sequence ID" value="MBK3517506.1"/>
    <property type="molecule type" value="Genomic_DNA"/>
</dbReference>
<evidence type="ECO:0008006" key="4">
    <source>
        <dbReference type="Google" id="ProtNLM"/>
    </source>
</evidence>
<feature type="chain" id="PRO_5045245059" description="Fibrobacter succinogenes major paralogous domain-containing protein" evidence="1">
    <location>
        <begin position="25"/>
        <end position="339"/>
    </location>
</feature>
<accession>A0ABS1HIL7</accession>
<dbReference type="InterPro" id="IPR011050">
    <property type="entry name" value="Pectin_lyase_fold/virulence"/>
</dbReference>
<organism evidence="2 3">
    <name type="scientific">Carboxylicivirga marina</name>
    <dbReference type="NCBI Taxonomy" id="2800988"/>
    <lineage>
        <taxon>Bacteria</taxon>
        <taxon>Pseudomonadati</taxon>
        <taxon>Bacteroidota</taxon>
        <taxon>Bacteroidia</taxon>
        <taxon>Marinilabiliales</taxon>
        <taxon>Marinilabiliaceae</taxon>
        <taxon>Carboxylicivirga</taxon>
    </lineage>
</organism>
<reference evidence="2 3" key="1">
    <citation type="submission" date="2021-01" db="EMBL/GenBank/DDBJ databases">
        <title>Carboxyliciviraga sp.nov., isolated from coastal sediments.</title>
        <authorList>
            <person name="Lu D."/>
            <person name="Zhang T."/>
        </authorList>
    </citation>
    <scope>NUCLEOTIDE SEQUENCE [LARGE SCALE GENOMIC DNA]</scope>
    <source>
        <strain evidence="2 3">N1Y132</strain>
    </source>
</reference>
<dbReference type="Proteomes" id="UP000605676">
    <property type="component" value="Unassembled WGS sequence"/>
</dbReference>
<keyword evidence="1" id="KW-0732">Signal</keyword>
<feature type="signal peptide" evidence="1">
    <location>
        <begin position="1"/>
        <end position="24"/>
    </location>
</feature>
<protein>
    <recommendedName>
        <fullName evidence="4">Fibrobacter succinogenes major paralogous domain-containing protein</fullName>
    </recommendedName>
</protein>
<dbReference type="SUPFAM" id="SSF51126">
    <property type="entry name" value="Pectin lyase-like"/>
    <property type="match status" value="1"/>
</dbReference>
<name>A0ABS1HIL7_9BACT</name>
<dbReference type="RefSeq" id="WP_200464736.1">
    <property type="nucleotide sequence ID" value="NZ_JAENRR010000017.1"/>
</dbReference>
<proteinExistence type="predicted"/>
<gene>
    <name evidence="2" type="ORF">JIV24_09175</name>
</gene>
<dbReference type="Gene3D" id="2.160.20.10">
    <property type="entry name" value="Single-stranded right-handed beta-helix, Pectin lyase-like"/>
    <property type="match status" value="1"/>
</dbReference>
<evidence type="ECO:0000313" key="3">
    <source>
        <dbReference type="Proteomes" id="UP000605676"/>
    </source>
</evidence>
<evidence type="ECO:0000256" key="1">
    <source>
        <dbReference type="SAM" id="SignalP"/>
    </source>
</evidence>
<evidence type="ECO:0000313" key="2">
    <source>
        <dbReference type="EMBL" id="MBK3517506.1"/>
    </source>
</evidence>
<keyword evidence="3" id="KW-1185">Reference proteome</keyword>